<reference evidence="6" key="1">
    <citation type="submission" date="2021-02" db="EMBL/GenBank/DDBJ databases">
        <authorList>
            <person name="Dougan E. K."/>
            <person name="Rhodes N."/>
            <person name="Thang M."/>
            <person name="Chan C."/>
        </authorList>
    </citation>
    <scope>NUCLEOTIDE SEQUENCE</scope>
</reference>
<dbReference type="InterPro" id="IPR041679">
    <property type="entry name" value="DNA2/NAM7-like_C"/>
</dbReference>
<evidence type="ECO:0000256" key="2">
    <source>
        <dbReference type="ARBA" id="ARBA00022801"/>
    </source>
</evidence>
<dbReference type="PANTHER" id="PTHR10887">
    <property type="entry name" value="DNA2/NAM7 HELICASE FAMILY"/>
    <property type="match status" value="1"/>
</dbReference>
<evidence type="ECO:0000256" key="1">
    <source>
        <dbReference type="ARBA" id="ARBA00022741"/>
    </source>
</evidence>
<dbReference type="GO" id="GO:0003723">
    <property type="term" value="F:RNA binding"/>
    <property type="evidence" value="ECO:0007669"/>
    <property type="project" value="InterPro"/>
</dbReference>
<dbReference type="PANTHER" id="PTHR10887:SF495">
    <property type="entry name" value="HELICASE SENATAXIN ISOFORM X1-RELATED"/>
    <property type="match status" value="1"/>
</dbReference>
<dbReference type="Pfam" id="PF00773">
    <property type="entry name" value="RNB"/>
    <property type="match status" value="1"/>
</dbReference>
<dbReference type="Pfam" id="PF13087">
    <property type="entry name" value="AAA_12"/>
    <property type="match status" value="1"/>
</dbReference>
<dbReference type="GO" id="GO:0005694">
    <property type="term" value="C:chromosome"/>
    <property type="evidence" value="ECO:0007669"/>
    <property type="project" value="UniProtKB-ARBA"/>
</dbReference>
<dbReference type="FunFam" id="3.40.50.300:FF:000326">
    <property type="entry name" value="P-loop containing nucleoside triphosphate hydrolase"/>
    <property type="match status" value="1"/>
</dbReference>
<keyword evidence="2" id="KW-0378">Hydrolase</keyword>
<dbReference type="EMBL" id="CAJNIZ010015658">
    <property type="protein sequence ID" value="CAE7376196.1"/>
    <property type="molecule type" value="Genomic_DNA"/>
</dbReference>
<dbReference type="GO" id="GO:0004540">
    <property type="term" value="F:RNA nuclease activity"/>
    <property type="evidence" value="ECO:0007669"/>
    <property type="project" value="InterPro"/>
</dbReference>
<accession>A0A812Q5R2</accession>
<dbReference type="GO" id="GO:0005524">
    <property type="term" value="F:ATP binding"/>
    <property type="evidence" value="ECO:0007669"/>
    <property type="project" value="UniProtKB-KW"/>
</dbReference>
<dbReference type="SUPFAM" id="SSF51294">
    <property type="entry name" value="Hedgehog/intein (Hint) domain"/>
    <property type="match status" value="1"/>
</dbReference>
<sequence>MSHERYVAFKAINGKLPPIQVSWPKGTLPPSISDLHVVEVRSWEGDRPPNGKYIKSLKMDARNSDAAILEPVQISMNFCDWVQNPPASEHGCLPQLDVASRVDLRNSGPMVGIQHSGLPASVLVSCEPGTFVQVHVLDVNAYLESGELQQVQEVVQRRAVGVWFMDHEDLPLDASLPLFPPYLEKELSFKEGSERVAVTFTFPLTERQAVDFQKVEVSETLVQCQSLLSPKGAGSMIIGETDGGEVGTTLRLLADYAQKFERSEIARESLAVFEHLNIDFTEDCRDRVPETFAQLVSCRMMRTLMHLVDRHVGRCLDGTNWSGLLSPADSSLPVTVKYSHARPDPSTWKVMERLLRSKPCEGRNNLTVKDAVQSLMDILEQPGISYMQKHCFQSSFVRRLRNSFPQPYYEVLPLSSEIEHAEPLVTPACSFFRHERVFHVTAPLQRNLDILGMRALKFQLGLMRPRDHMLLKKQELQGAIARANARTSAHNFGLHIFRMISWMKELSLGREVSDALIGAVGPSYINVLVPTPCAHILELKVPVAALCGDTFASDYDVSTQSIMLTNGASLEHRLEIRTWYFPRLMCTISRNSAQPIPHHAAANSVIVTHLDFKTEWGPETTTTFPVGQRMFPEMFSSCPDLTEWAIMDRRLEKYSELWARVRTCQVHAAAVNGSSYTRPARVDSITWRKDGATWYFKCRVEVPLAQYQRLHEDDLAVLTCQHQDRILELRGVIAEAWVVRWRKAHDQPSGAQAFMVEVKLSQACYALKETHSTCVGVGATFNLYFIFVPRNEKKSIRMLQAIPKTPPLQGMPLTSTRTTVQQKRELEMRPLLTVQQVKLTLDKPEYRVQSCKGLNDKQLLALKRGLQQPFTMVQGPPGTGKTSLLERFIVAAVSIVPGKAGGDRPRILVCAPSNQAADHLLDRLIRDTDIPDHYITRVYSRSIEQEDGSTYANRNSRSERKFDIQSHLREYALHEKVSRASHVSSGHAELSTVHPARDRAHEMAEKKVLEQSYIVITTCANSYLHTSLSRGEQQDKVRPISFHTAVIDEAAQASEPDVVLAATLAAQRIVVVGDHQQLGPVVPERNLCAAYVSALETPFLERMTQNPRRLRMSTMLDVQYRMHPSIRSFPSAQFYESKLQDGVSVDYRPKLRCLWPQEHEHRLFIDCSTPQSKDRNCSAQSMQGMTSLKNSGEADVVSAVCACLLEQGCSGADMAVLTPYTSQQHEIRAKLERSVGHDRSHSILVGTVHALQGSEREYIILSFVRSLSEEVQDISPSKEAFSKGDSMALRELRMQNLGIVSNRKLLNVALTRAKYGLVCVGNKDVLSSGSKDFLDLITSLESRRCLMGREAFLQRIKGNRWARKGKRLAAPPAIRPEDSISQVAVRPNVFQDDEIEHSEVSVAASSISVLSECGHGPKCFLRGTLLPAASGLKVPVECVDVGTRISAAGNAGLALQVTTVTRHDNEHTGLVQIETDSASIVVTSTHLIVMANGERRQASGVVQGEVVSTSGGRATVARVQQYAASVDIFQVVFHPDEPVEARCFLMPAMCNSKAPCGCLHSTRYQGTDSIMMLQASFPSPHQIWTCGHPPPSPRRKHGKGKAWTFPFATELHEGYDPNQLQDLQSQALPPAGKANFKGKAFSTVSESLEPL</sequence>
<gene>
    <name evidence="6" type="ORF">SPIL2461_LOCUS9141</name>
</gene>
<evidence type="ECO:0000256" key="4">
    <source>
        <dbReference type="ARBA" id="ARBA00022840"/>
    </source>
</evidence>
<dbReference type="InterPro" id="IPR012340">
    <property type="entry name" value="NA-bd_OB-fold"/>
</dbReference>
<keyword evidence="4" id="KW-0067">ATP-binding</keyword>
<evidence type="ECO:0000313" key="7">
    <source>
        <dbReference type="Proteomes" id="UP000649617"/>
    </source>
</evidence>
<organism evidence="6 7">
    <name type="scientific">Symbiodinium pilosum</name>
    <name type="common">Dinoflagellate</name>
    <dbReference type="NCBI Taxonomy" id="2952"/>
    <lineage>
        <taxon>Eukaryota</taxon>
        <taxon>Sar</taxon>
        <taxon>Alveolata</taxon>
        <taxon>Dinophyceae</taxon>
        <taxon>Suessiales</taxon>
        <taxon>Symbiodiniaceae</taxon>
        <taxon>Symbiodinium</taxon>
    </lineage>
</organism>
<dbReference type="Gene3D" id="2.170.16.10">
    <property type="entry name" value="Hedgehog/Intein (Hint) domain"/>
    <property type="match status" value="1"/>
</dbReference>
<feature type="domain" description="RNB" evidence="5">
    <location>
        <begin position="101"/>
        <end position="462"/>
    </location>
</feature>
<dbReference type="GO" id="GO:0016787">
    <property type="term" value="F:hydrolase activity"/>
    <property type="evidence" value="ECO:0007669"/>
    <property type="project" value="UniProtKB-KW"/>
</dbReference>
<dbReference type="SUPFAM" id="SSF52540">
    <property type="entry name" value="P-loop containing nucleoside triphosphate hydrolases"/>
    <property type="match status" value="1"/>
</dbReference>
<keyword evidence="3" id="KW-0347">Helicase</keyword>
<dbReference type="GO" id="GO:0004386">
    <property type="term" value="F:helicase activity"/>
    <property type="evidence" value="ECO:0007669"/>
    <property type="project" value="UniProtKB-KW"/>
</dbReference>
<dbReference type="CDD" id="cd18808">
    <property type="entry name" value="SF1_C_Upf1"/>
    <property type="match status" value="1"/>
</dbReference>
<evidence type="ECO:0000313" key="6">
    <source>
        <dbReference type="EMBL" id="CAE7376196.1"/>
    </source>
</evidence>
<dbReference type="InterPro" id="IPR041677">
    <property type="entry name" value="DNA2/NAM7_AAA_11"/>
</dbReference>
<keyword evidence="7" id="KW-1185">Reference proteome</keyword>
<protein>
    <recommendedName>
        <fullName evidence="5">RNB domain-containing protein</fullName>
    </recommendedName>
</protein>
<proteinExistence type="predicted"/>
<keyword evidence="1" id="KW-0547">Nucleotide-binding</keyword>
<dbReference type="InterPro" id="IPR027417">
    <property type="entry name" value="P-loop_NTPase"/>
</dbReference>
<name>A0A812Q5R2_SYMPI</name>
<dbReference type="Proteomes" id="UP000649617">
    <property type="component" value="Unassembled WGS sequence"/>
</dbReference>
<dbReference type="SUPFAM" id="SSF50249">
    <property type="entry name" value="Nucleic acid-binding proteins"/>
    <property type="match status" value="1"/>
</dbReference>
<dbReference type="Pfam" id="PF13086">
    <property type="entry name" value="AAA_11"/>
    <property type="match status" value="1"/>
</dbReference>
<dbReference type="Gene3D" id="3.40.50.300">
    <property type="entry name" value="P-loop containing nucleotide triphosphate hydrolases"/>
    <property type="match status" value="2"/>
</dbReference>
<evidence type="ECO:0000259" key="5">
    <source>
        <dbReference type="SMART" id="SM00955"/>
    </source>
</evidence>
<dbReference type="InterPro" id="IPR001900">
    <property type="entry name" value="RNase_II/R"/>
</dbReference>
<comment type="caution">
    <text evidence="6">The sequence shown here is derived from an EMBL/GenBank/DDBJ whole genome shotgun (WGS) entry which is preliminary data.</text>
</comment>
<dbReference type="InterPro" id="IPR036844">
    <property type="entry name" value="Hint_dom_sf"/>
</dbReference>
<dbReference type="InterPro" id="IPR047187">
    <property type="entry name" value="SF1_C_Upf1"/>
</dbReference>
<dbReference type="InterPro" id="IPR045055">
    <property type="entry name" value="DNA2/NAM7-like"/>
</dbReference>
<dbReference type="OrthoDB" id="6513042at2759"/>
<evidence type="ECO:0000256" key="3">
    <source>
        <dbReference type="ARBA" id="ARBA00022806"/>
    </source>
</evidence>
<dbReference type="SMART" id="SM00955">
    <property type="entry name" value="RNB"/>
    <property type="match status" value="1"/>
</dbReference>